<gene>
    <name evidence="2" type="ORF">DUI87_24702</name>
</gene>
<proteinExistence type="predicted"/>
<comment type="caution">
    <text evidence="2">The sequence shown here is derived from an EMBL/GenBank/DDBJ whole genome shotgun (WGS) entry which is preliminary data.</text>
</comment>
<sequence>MKVSYPLILEQRFAWNTRNNTGNIRTPHREKFYQSIEEKPVKLKTFGKQARGIPRCTTAQLQDMESWNYTVLDLGKPSKAIKPNLQPSTARATTAPCPQGSIQGTTTLSAERDQSENYREKWKGWIQIVLPP</sequence>
<organism evidence="2 3">
    <name type="scientific">Hirundo rustica rustica</name>
    <dbReference type="NCBI Taxonomy" id="333673"/>
    <lineage>
        <taxon>Eukaryota</taxon>
        <taxon>Metazoa</taxon>
        <taxon>Chordata</taxon>
        <taxon>Craniata</taxon>
        <taxon>Vertebrata</taxon>
        <taxon>Euteleostomi</taxon>
        <taxon>Archelosauria</taxon>
        <taxon>Archosauria</taxon>
        <taxon>Dinosauria</taxon>
        <taxon>Saurischia</taxon>
        <taxon>Theropoda</taxon>
        <taxon>Coelurosauria</taxon>
        <taxon>Aves</taxon>
        <taxon>Neognathae</taxon>
        <taxon>Neoaves</taxon>
        <taxon>Telluraves</taxon>
        <taxon>Australaves</taxon>
        <taxon>Passeriformes</taxon>
        <taxon>Sylvioidea</taxon>
        <taxon>Hirundinidae</taxon>
        <taxon>Hirundo</taxon>
    </lineage>
</organism>
<evidence type="ECO:0000313" key="2">
    <source>
        <dbReference type="EMBL" id="RMB98488.1"/>
    </source>
</evidence>
<reference evidence="2 3" key="1">
    <citation type="submission" date="2018-07" db="EMBL/GenBank/DDBJ databases">
        <title>A high quality draft genome assembly of the barn swallow (H. rustica rustica).</title>
        <authorList>
            <person name="Formenti G."/>
            <person name="Chiara M."/>
            <person name="Poveda L."/>
            <person name="Francoijs K.-J."/>
            <person name="Bonisoli-Alquati A."/>
            <person name="Canova L."/>
            <person name="Gianfranceschi L."/>
            <person name="Horner D.S."/>
            <person name="Saino N."/>
        </authorList>
    </citation>
    <scope>NUCLEOTIDE SEQUENCE [LARGE SCALE GENOMIC DNA]</scope>
    <source>
        <strain evidence="2">Chelidonia</strain>
        <tissue evidence="2">Blood</tissue>
    </source>
</reference>
<keyword evidence="3" id="KW-1185">Reference proteome</keyword>
<feature type="region of interest" description="Disordered" evidence="1">
    <location>
        <begin position="86"/>
        <end position="114"/>
    </location>
</feature>
<feature type="compositionally biased region" description="Polar residues" evidence="1">
    <location>
        <begin position="100"/>
        <end position="109"/>
    </location>
</feature>
<accession>A0A3M0JCB8</accession>
<name>A0A3M0JCB8_HIRRU</name>
<protein>
    <submittedName>
        <fullName evidence="2">Uncharacterized protein</fullName>
    </submittedName>
</protein>
<dbReference type="EMBL" id="QRBI01000152">
    <property type="protein sequence ID" value="RMB98488.1"/>
    <property type="molecule type" value="Genomic_DNA"/>
</dbReference>
<evidence type="ECO:0000313" key="3">
    <source>
        <dbReference type="Proteomes" id="UP000269221"/>
    </source>
</evidence>
<dbReference type="AlphaFoldDB" id="A0A3M0JCB8"/>
<dbReference type="Proteomes" id="UP000269221">
    <property type="component" value="Unassembled WGS sequence"/>
</dbReference>
<evidence type="ECO:0000256" key="1">
    <source>
        <dbReference type="SAM" id="MobiDB-lite"/>
    </source>
</evidence>